<protein>
    <submittedName>
        <fullName evidence="3">Uncharacterized protein</fullName>
    </submittedName>
</protein>
<feature type="compositionally biased region" description="Basic and acidic residues" evidence="1">
    <location>
        <begin position="77"/>
        <end position="135"/>
    </location>
</feature>
<dbReference type="EMBL" id="JASPKY010000409">
    <property type="protein sequence ID" value="KAK9701716.1"/>
    <property type="molecule type" value="Genomic_DNA"/>
</dbReference>
<gene>
    <name evidence="3" type="ORF">QE152_g30404</name>
</gene>
<feature type="transmembrane region" description="Helical" evidence="2">
    <location>
        <begin position="12"/>
        <end position="33"/>
    </location>
</feature>
<comment type="caution">
    <text evidence="3">The sequence shown here is derived from an EMBL/GenBank/DDBJ whole genome shotgun (WGS) entry which is preliminary data.</text>
</comment>
<keyword evidence="2" id="KW-0812">Transmembrane</keyword>
<organism evidence="3 4">
    <name type="scientific">Popillia japonica</name>
    <name type="common">Japanese beetle</name>
    <dbReference type="NCBI Taxonomy" id="7064"/>
    <lineage>
        <taxon>Eukaryota</taxon>
        <taxon>Metazoa</taxon>
        <taxon>Ecdysozoa</taxon>
        <taxon>Arthropoda</taxon>
        <taxon>Hexapoda</taxon>
        <taxon>Insecta</taxon>
        <taxon>Pterygota</taxon>
        <taxon>Neoptera</taxon>
        <taxon>Endopterygota</taxon>
        <taxon>Coleoptera</taxon>
        <taxon>Polyphaga</taxon>
        <taxon>Scarabaeiformia</taxon>
        <taxon>Scarabaeidae</taxon>
        <taxon>Rutelinae</taxon>
        <taxon>Popillia</taxon>
    </lineage>
</organism>
<dbReference type="AlphaFoldDB" id="A0AAW1JER1"/>
<name>A0AAW1JER1_POPJA</name>
<proteinExistence type="predicted"/>
<dbReference type="Proteomes" id="UP001458880">
    <property type="component" value="Unassembled WGS sequence"/>
</dbReference>
<feature type="region of interest" description="Disordered" evidence="1">
    <location>
        <begin position="41"/>
        <end position="171"/>
    </location>
</feature>
<feature type="compositionally biased region" description="Basic residues" evidence="1">
    <location>
        <begin position="289"/>
        <end position="300"/>
    </location>
</feature>
<evidence type="ECO:0000256" key="1">
    <source>
        <dbReference type="SAM" id="MobiDB-lite"/>
    </source>
</evidence>
<reference evidence="3 4" key="1">
    <citation type="journal article" date="2024" name="BMC Genomics">
        <title>De novo assembly and annotation of Popillia japonica's genome with initial clues to its potential as an invasive pest.</title>
        <authorList>
            <person name="Cucini C."/>
            <person name="Boschi S."/>
            <person name="Funari R."/>
            <person name="Cardaioli E."/>
            <person name="Iannotti N."/>
            <person name="Marturano G."/>
            <person name="Paoli F."/>
            <person name="Bruttini M."/>
            <person name="Carapelli A."/>
            <person name="Frati F."/>
            <person name="Nardi F."/>
        </authorList>
    </citation>
    <scope>NUCLEOTIDE SEQUENCE [LARGE SCALE GENOMIC DNA]</scope>
    <source>
        <strain evidence="3">DMR45628</strain>
    </source>
</reference>
<evidence type="ECO:0000313" key="4">
    <source>
        <dbReference type="Proteomes" id="UP001458880"/>
    </source>
</evidence>
<accession>A0AAW1JER1</accession>
<evidence type="ECO:0000256" key="2">
    <source>
        <dbReference type="SAM" id="Phobius"/>
    </source>
</evidence>
<keyword evidence="4" id="KW-1185">Reference proteome</keyword>
<feature type="region of interest" description="Disordered" evidence="1">
    <location>
        <begin position="250"/>
        <end position="300"/>
    </location>
</feature>
<keyword evidence="2" id="KW-1133">Transmembrane helix</keyword>
<keyword evidence="2" id="KW-0472">Membrane</keyword>
<evidence type="ECO:0000313" key="3">
    <source>
        <dbReference type="EMBL" id="KAK9701716.1"/>
    </source>
</evidence>
<sequence>MELVNDFVNNQFTLYIPVALVLIGIVFVFAFGFKSAEQPPFDKLSSIDSEERKTLGKKKKLKEKKTSANGNVPNATEKVDKSPSKESKKKEQENAKKADTKPKSAVEKRKSDSVKLVEEKNKKNTKAKITEKPLDFDDGSWETVPTKGDKKKKQDSPVKKEKKSKKVDKPSEIDKLAKEIANKEIQEKEKLVDAPELVVQEPEPKEIEVAEVKIEPVEIKKEKKLEKKKKADPEIVEIVEKEKVEIVLGPPTMKPEAAPIKSQEDTAKQPATNVAFDQLGDIWTEAKQPKKSKKKSRREN</sequence>